<accession>X1KPG9</accession>
<organism evidence="1">
    <name type="scientific">marine sediment metagenome</name>
    <dbReference type="NCBI Taxonomy" id="412755"/>
    <lineage>
        <taxon>unclassified sequences</taxon>
        <taxon>metagenomes</taxon>
        <taxon>ecological metagenomes</taxon>
    </lineage>
</organism>
<sequence>IVALTDAGKHASSAVLMQLSETSTGYLMATLWIDQDLKELMGY</sequence>
<proteinExistence type="predicted"/>
<reference evidence="1" key="1">
    <citation type="journal article" date="2014" name="Front. Microbiol.">
        <title>High frequency of phylogenetically diverse reductive dehalogenase-homologous genes in deep subseafloor sedimentary metagenomes.</title>
        <authorList>
            <person name="Kawai M."/>
            <person name="Futagami T."/>
            <person name="Toyoda A."/>
            <person name="Takaki Y."/>
            <person name="Nishi S."/>
            <person name="Hori S."/>
            <person name="Arai W."/>
            <person name="Tsubouchi T."/>
            <person name="Morono Y."/>
            <person name="Uchiyama I."/>
            <person name="Ito T."/>
            <person name="Fujiyama A."/>
            <person name="Inagaki F."/>
            <person name="Takami H."/>
        </authorList>
    </citation>
    <scope>NUCLEOTIDE SEQUENCE</scope>
    <source>
        <strain evidence="1">Expedition CK06-06</strain>
    </source>
</reference>
<gene>
    <name evidence="1" type="ORF">S06H3_06306</name>
</gene>
<feature type="non-terminal residue" evidence="1">
    <location>
        <position position="1"/>
    </location>
</feature>
<comment type="caution">
    <text evidence="1">The sequence shown here is derived from an EMBL/GenBank/DDBJ whole genome shotgun (WGS) entry which is preliminary data.</text>
</comment>
<evidence type="ECO:0000313" key="1">
    <source>
        <dbReference type="EMBL" id="GAH92049.1"/>
    </source>
</evidence>
<dbReference type="AlphaFoldDB" id="X1KPG9"/>
<name>X1KPG9_9ZZZZ</name>
<protein>
    <submittedName>
        <fullName evidence="1">Uncharacterized protein</fullName>
    </submittedName>
</protein>
<dbReference type="EMBL" id="BARV01002443">
    <property type="protein sequence ID" value="GAH92049.1"/>
    <property type="molecule type" value="Genomic_DNA"/>
</dbReference>